<dbReference type="PROSITE" id="PS50929">
    <property type="entry name" value="ABC_TM1F"/>
    <property type="match status" value="2"/>
</dbReference>
<dbReference type="GeneID" id="30994361"/>
<keyword evidence="3 9" id="KW-0812">Transmembrane</keyword>
<dbReference type="FunFam" id="3.40.50.300:FF:000997">
    <property type="entry name" value="Multidrug resistance-associated protein 1"/>
    <property type="match status" value="1"/>
</dbReference>
<dbReference type="Pfam" id="PF00005">
    <property type="entry name" value="ABC_tran"/>
    <property type="match status" value="2"/>
</dbReference>
<dbReference type="InterPro" id="IPR036640">
    <property type="entry name" value="ABC1_TM_sf"/>
</dbReference>
<gene>
    <name evidence="12" type="ORF">HYPBUDRAFT_142150</name>
</gene>
<feature type="domain" description="ABC transporter" evidence="10">
    <location>
        <begin position="613"/>
        <end position="838"/>
    </location>
</feature>
<feature type="transmembrane region" description="Helical" evidence="9">
    <location>
        <begin position="35"/>
        <end position="56"/>
    </location>
</feature>
<dbReference type="InterPro" id="IPR003439">
    <property type="entry name" value="ABC_transporter-like_ATP-bd"/>
</dbReference>
<dbReference type="EMBL" id="KV454543">
    <property type="protein sequence ID" value="ODV66026.1"/>
    <property type="molecule type" value="Genomic_DNA"/>
</dbReference>
<sequence length="1534" mass="172611">MIKAVEVVEAVGARPWYQPLHSELHNPLNPLFVDVLSVLFASACLLFTIFQVGGLLIDKRIRYSFGSSFKLESCGLFQWVKLGLLGFHCLLLVGLSLSNIAPVAILAALIVGFIPLHLIEPTRSVIPSASLLIWWIGHFALNLIILIQDSSSSIKIWNNIPIQATLVVNSFLIFYFEFAHYRPTSELVDYYHLNDWGFDDHDVISEITFGYIQPLIKQTYQENELEIESLPELPENISAKVACDLLTKNWETSNGSLIKALLKSFGLIMFKTCFFSFSETAVQFIQPFVLQKLIQFFASYLNESPHPPLIIGYFYISLMFILSISKFILFNQAYKYEYQVSFLVDSSLTSLIYNKSMRLSSELKSIKSTGSIINNITMDIGIIQSFLQNLQNYLEAPIAVVLILLCLHKIIGKAVWGALLAAVVSIPGAIIINSSFTSTVKKWLAAKDERVSLTNEILTTIKSIKLYSWEKPLLERLRHIRNEKELKSQKKIGILSAFAIFIWSCIPFFISVAAYWSFSIIYDVPLTPDIVFPALSFFDLLTQPIFVLPSGIVSTIQTKNSLARLTSLLLLEENLNQANQLEPPTENNEICINIENAKFIWKKNKSNDESSEILDEEASIESANHVALEIDKFVARKSNLTCIVGKVGSGKSTFIRSLLGQLEVLQNPETKFEIGGSVAYSSQNPWILNATVKENILFGFKYNKLFYDKTVEACQLIPDFSSLPDGDKTTVGEKGVSLSGGQKARISLARAVYSRSDIYILDDILSAVDANVGKRIIEQVLNKDGLLANKSVVLATNSINMLHEADEIILLQKGKIIEKGDFETVMQNENSLLFELIKEFGKQNNNDDNGSDIETKPQTTNENTLINSTNVSDIVDSIEDLAEHINPSGVQRRFSNDTIGKASIVSLDYVYEDHESINLNKKTGHSKEGLSKGSVKFSVIWDYLKASNYKLIFVYLIFVAGTSFTNLMVKVILTRWSEHNALVGNNEHSGRYLAQYGLYGVLGGLFVLAGSFIIWTYCIIKGAENFHERLASSILRSPMSFFETTPVGRILNRFTEDMSSIDMQIPWLLIAFATILLNAVTTFGVITYNLPFMFFIILILGFFYNFIRLYFIPASRELKRLQSISKSPVIASIQESLNGVETITAYNQVQRFSHRSMKNIDTYIGVSHLLQCCNRWLSVRLQFMSSLILFLTSLLSVLSLSSKNPIKPALVGFIINYALSVSSLLNSLIRQWADIETQTVTVERLLEYINLDHEAEMITSFRPPNHWPDKGAIKFVNYTTKYRENLDPVLKNINLEFKGHEKIGIVGRTGAGKSTLTLALFRIIESTEGYIEIDGINTTKMGLYDLRRHLSIIPQDSQTIVGTVRQNIDPFDQYTDDKLWEVLELAHLKTHVENMKTEPTEKEKEEAEKKKIALNLGVKLEARISENGGNLSAGQKQLLCLARALLNPSKVLILDEATASVDVQTDKIVQETIRSQFKDRTIISIAHRLETILHSDRIVVLEKGEVAEFDTPETLLKDKNSIFYGLCKQSNLVD</sequence>
<keyword evidence="2" id="KW-0813">Transport</keyword>
<keyword evidence="7 9" id="KW-1133">Transmembrane helix</keyword>
<accession>A0A1E4RFM9</accession>
<feature type="transmembrane region" description="Helical" evidence="9">
    <location>
        <begin position="131"/>
        <end position="148"/>
    </location>
</feature>
<keyword evidence="4" id="KW-0677">Repeat</keyword>
<feature type="transmembrane region" description="Helical" evidence="9">
    <location>
        <begin position="393"/>
        <end position="411"/>
    </location>
</feature>
<evidence type="ECO:0000256" key="3">
    <source>
        <dbReference type="ARBA" id="ARBA00022692"/>
    </source>
</evidence>
<feature type="transmembrane region" description="Helical" evidence="9">
    <location>
        <begin position="996"/>
        <end position="1020"/>
    </location>
</feature>
<evidence type="ECO:0000313" key="12">
    <source>
        <dbReference type="EMBL" id="ODV66026.1"/>
    </source>
</evidence>
<feature type="domain" description="ABC transporter" evidence="10">
    <location>
        <begin position="1273"/>
        <end position="1528"/>
    </location>
</feature>
<dbReference type="FunFam" id="3.40.50.300:FF:000565">
    <property type="entry name" value="ABC bile acid transporter"/>
    <property type="match status" value="1"/>
</dbReference>
<feature type="transmembrane region" description="Helical" evidence="9">
    <location>
        <begin position="1183"/>
        <end position="1202"/>
    </location>
</feature>
<dbReference type="CDD" id="cd18579">
    <property type="entry name" value="ABC_6TM_ABCC_D1"/>
    <property type="match status" value="1"/>
</dbReference>
<dbReference type="Gene3D" id="3.40.50.300">
    <property type="entry name" value="P-loop containing nucleotide triphosphate hydrolases"/>
    <property type="match status" value="2"/>
</dbReference>
<keyword evidence="6" id="KW-0067">ATP-binding</keyword>
<keyword evidence="8 9" id="KW-0472">Membrane</keyword>
<evidence type="ECO:0000256" key="9">
    <source>
        <dbReference type="SAM" id="Phobius"/>
    </source>
</evidence>
<dbReference type="GO" id="GO:0042908">
    <property type="term" value="P:xenobiotic transport"/>
    <property type="evidence" value="ECO:0007669"/>
    <property type="project" value="UniProtKB-ARBA"/>
</dbReference>
<dbReference type="Gene3D" id="1.20.1560.10">
    <property type="entry name" value="ABC transporter type 1, transmembrane domain"/>
    <property type="match status" value="2"/>
</dbReference>
<dbReference type="PANTHER" id="PTHR24223">
    <property type="entry name" value="ATP-BINDING CASSETTE SUB-FAMILY C"/>
    <property type="match status" value="1"/>
</dbReference>
<dbReference type="GO" id="GO:0016887">
    <property type="term" value="F:ATP hydrolysis activity"/>
    <property type="evidence" value="ECO:0007669"/>
    <property type="project" value="InterPro"/>
</dbReference>
<feature type="transmembrane region" description="Helical" evidence="9">
    <location>
        <begin position="1067"/>
        <end position="1086"/>
    </location>
</feature>
<feature type="transmembrane region" description="Helical" evidence="9">
    <location>
        <begin position="160"/>
        <end position="178"/>
    </location>
</feature>
<evidence type="ECO:0000256" key="1">
    <source>
        <dbReference type="ARBA" id="ARBA00004128"/>
    </source>
</evidence>
<evidence type="ECO:0008006" key="14">
    <source>
        <dbReference type="Google" id="ProtNLM"/>
    </source>
</evidence>
<dbReference type="GO" id="GO:0140359">
    <property type="term" value="F:ABC-type transporter activity"/>
    <property type="evidence" value="ECO:0007669"/>
    <property type="project" value="InterPro"/>
</dbReference>
<evidence type="ECO:0000256" key="6">
    <source>
        <dbReference type="ARBA" id="ARBA00022840"/>
    </source>
</evidence>
<name>A0A1E4RFM9_9ASCO</name>
<keyword evidence="13" id="KW-1185">Reference proteome</keyword>
<evidence type="ECO:0000256" key="5">
    <source>
        <dbReference type="ARBA" id="ARBA00022741"/>
    </source>
</evidence>
<dbReference type="InterPro" id="IPR044746">
    <property type="entry name" value="ABCC_6TM_D1"/>
</dbReference>
<dbReference type="RefSeq" id="XP_020075093.1">
    <property type="nucleotide sequence ID" value="XM_020219811.1"/>
</dbReference>
<dbReference type="PROSITE" id="PS00211">
    <property type="entry name" value="ABC_TRANSPORTER_1"/>
    <property type="match status" value="2"/>
</dbReference>
<keyword evidence="5" id="KW-0547">Nucleotide-binding</keyword>
<evidence type="ECO:0000259" key="11">
    <source>
        <dbReference type="PROSITE" id="PS50929"/>
    </source>
</evidence>
<feature type="domain" description="ABC transmembrane type-1" evidence="11">
    <location>
        <begin position="274"/>
        <end position="557"/>
    </location>
</feature>
<dbReference type="InterPro" id="IPR044726">
    <property type="entry name" value="ABCC_6TM_D2"/>
</dbReference>
<protein>
    <recommendedName>
        <fullName evidence="14">P-loop containing nucleoside triphosphate hydrolase protein</fullName>
    </recommendedName>
</protein>
<dbReference type="InterPro" id="IPR017871">
    <property type="entry name" value="ABC_transporter-like_CS"/>
</dbReference>
<organism evidence="12 13">
    <name type="scientific">Hyphopichia burtonii NRRL Y-1933</name>
    <dbReference type="NCBI Taxonomy" id="984485"/>
    <lineage>
        <taxon>Eukaryota</taxon>
        <taxon>Fungi</taxon>
        <taxon>Dikarya</taxon>
        <taxon>Ascomycota</taxon>
        <taxon>Saccharomycotina</taxon>
        <taxon>Pichiomycetes</taxon>
        <taxon>Debaryomycetaceae</taxon>
        <taxon>Hyphopichia</taxon>
    </lineage>
</organism>
<dbReference type="STRING" id="984485.A0A1E4RFM9"/>
<dbReference type="PROSITE" id="PS50893">
    <property type="entry name" value="ABC_TRANSPORTER_2"/>
    <property type="match status" value="2"/>
</dbReference>
<evidence type="ECO:0000259" key="10">
    <source>
        <dbReference type="PROSITE" id="PS50893"/>
    </source>
</evidence>
<evidence type="ECO:0000313" key="13">
    <source>
        <dbReference type="Proteomes" id="UP000095085"/>
    </source>
</evidence>
<evidence type="ECO:0000256" key="2">
    <source>
        <dbReference type="ARBA" id="ARBA00022448"/>
    </source>
</evidence>
<dbReference type="Pfam" id="PF00664">
    <property type="entry name" value="ABC_membrane"/>
    <property type="match status" value="2"/>
</dbReference>
<proteinExistence type="predicted"/>
<feature type="transmembrane region" description="Helical" evidence="9">
    <location>
        <begin position="417"/>
        <end position="436"/>
    </location>
</feature>
<feature type="transmembrane region" description="Helical" evidence="9">
    <location>
        <begin position="310"/>
        <end position="329"/>
    </location>
</feature>
<evidence type="ECO:0000256" key="8">
    <source>
        <dbReference type="ARBA" id="ARBA00023136"/>
    </source>
</evidence>
<feature type="transmembrane region" description="Helical" evidence="9">
    <location>
        <begin position="100"/>
        <end position="119"/>
    </location>
</feature>
<dbReference type="SUPFAM" id="SSF52540">
    <property type="entry name" value="P-loop containing nucleoside triphosphate hydrolases"/>
    <property type="match status" value="2"/>
</dbReference>
<reference evidence="13" key="1">
    <citation type="submission" date="2016-05" db="EMBL/GenBank/DDBJ databases">
        <title>Comparative genomics of biotechnologically important yeasts.</title>
        <authorList>
            <consortium name="DOE Joint Genome Institute"/>
            <person name="Riley R."/>
            <person name="Haridas S."/>
            <person name="Wolfe K.H."/>
            <person name="Lopes M.R."/>
            <person name="Hittinger C.T."/>
            <person name="Goker M."/>
            <person name="Salamov A."/>
            <person name="Wisecaver J."/>
            <person name="Long T.M."/>
            <person name="Aerts A.L."/>
            <person name="Barry K."/>
            <person name="Choi C."/>
            <person name="Clum A."/>
            <person name="Coughlan A.Y."/>
            <person name="Deshpande S."/>
            <person name="Douglass A.P."/>
            <person name="Hanson S.J."/>
            <person name="Klenk H.-P."/>
            <person name="Labutti K."/>
            <person name="Lapidus A."/>
            <person name="Lindquist E."/>
            <person name="Lipzen A."/>
            <person name="Meier-Kolthoff J.P."/>
            <person name="Ohm R.A."/>
            <person name="Otillar R.P."/>
            <person name="Pangilinan J."/>
            <person name="Peng Y."/>
            <person name="Rokas A."/>
            <person name="Rosa C.A."/>
            <person name="Scheuner C."/>
            <person name="Sibirny A.A."/>
            <person name="Slot J.C."/>
            <person name="Stielow J.B."/>
            <person name="Sun H."/>
            <person name="Kurtzman C.P."/>
            <person name="Blackwell M."/>
            <person name="Grigoriev I.V."/>
            <person name="Jeffries T.W."/>
        </authorList>
    </citation>
    <scope>NUCLEOTIDE SEQUENCE [LARGE SCALE GENOMIC DNA]</scope>
    <source>
        <strain evidence="13">NRRL Y-1933</strain>
    </source>
</reference>
<dbReference type="CDD" id="cd18580">
    <property type="entry name" value="ABC_6TM_ABCC_D2"/>
    <property type="match status" value="1"/>
</dbReference>
<dbReference type="GO" id="GO:0005524">
    <property type="term" value="F:ATP binding"/>
    <property type="evidence" value="ECO:0007669"/>
    <property type="project" value="UniProtKB-KW"/>
</dbReference>
<comment type="subcellular location">
    <subcellularLocation>
        <location evidence="1">Vacuole membrane</location>
        <topology evidence="1">Multi-pass membrane protein</topology>
    </subcellularLocation>
</comment>
<feature type="transmembrane region" description="Helical" evidence="9">
    <location>
        <begin position="952"/>
        <end position="976"/>
    </location>
</feature>
<dbReference type="GO" id="GO:0000329">
    <property type="term" value="C:fungal-type vacuole membrane"/>
    <property type="evidence" value="ECO:0007669"/>
    <property type="project" value="UniProtKB-ARBA"/>
</dbReference>
<dbReference type="Proteomes" id="UP000095085">
    <property type="component" value="Unassembled WGS sequence"/>
</dbReference>
<dbReference type="InterPro" id="IPR011527">
    <property type="entry name" value="ABC1_TM_dom"/>
</dbReference>
<feature type="transmembrane region" description="Helical" evidence="9">
    <location>
        <begin position="530"/>
        <end position="556"/>
    </location>
</feature>
<evidence type="ECO:0000256" key="4">
    <source>
        <dbReference type="ARBA" id="ARBA00022737"/>
    </source>
</evidence>
<dbReference type="InterPro" id="IPR003593">
    <property type="entry name" value="AAA+_ATPase"/>
</dbReference>
<dbReference type="OrthoDB" id="6500128at2759"/>
<dbReference type="SMART" id="SM00382">
    <property type="entry name" value="AAA"/>
    <property type="match status" value="2"/>
</dbReference>
<dbReference type="SUPFAM" id="SSF90123">
    <property type="entry name" value="ABC transporter transmembrane region"/>
    <property type="match status" value="2"/>
</dbReference>
<feature type="transmembrane region" description="Helical" evidence="9">
    <location>
        <begin position="1092"/>
        <end position="1111"/>
    </location>
</feature>
<dbReference type="CDD" id="cd03244">
    <property type="entry name" value="ABCC_MRP_domain2"/>
    <property type="match status" value="1"/>
</dbReference>
<dbReference type="InterPro" id="IPR027417">
    <property type="entry name" value="P-loop_NTPase"/>
</dbReference>
<dbReference type="InterPro" id="IPR050173">
    <property type="entry name" value="ABC_transporter_C-like"/>
</dbReference>
<evidence type="ECO:0000256" key="7">
    <source>
        <dbReference type="ARBA" id="ARBA00022989"/>
    </source>
</evidence>
<dbReference type="PANTHER" id="PTHR24223:SF443">
    <property type="entry name" value="MULTIDRUG-RESISTANCE LIKE PROTEIN 1, ISOFORM I"/>
    <property type="match status" value="1"/>
</dbReference>
<dbReference type="CDD" id="cd03250">
    <property type="entry name" value="ABCC_MRP_domain1"/>
    <property type="match status" value="1"/>
</dbReference>
<feature type="transmembrane region" description="Helical" evidence="9">
    <location>
        <begin position="492"/>
        <end position="518"/>
    </location>
</feature>
<dbReference type="FunFam" id="1.20.1560.10:FF:000010">
    <property type="entry name" value="Multidrug resistance-associated ABC transporter"/>
    <property type="match status" value="1"/>
</dbReference>
<feature type="domain" description="ABC transmembrane type-1" evidence="11">
    <location>
        <begin position="953"/>
        <end position="1237"/>
    </location>
</feature>